<evidence type="ECO:0000256" key="4">
    <source>
        <dbReference type="ARBA" id="ARBA00023015"/>
    </source>
</evidence>
<evidence type="ECO:0000256" key="7">
    <source>
        <dbReference type="ARBA" id="ARBA00023163"/>
    </source>
</evidence>
<dbReference type="PRINTS" id="PR00056">
    <property type="entry name" value="HSFDOMAIN"/>
</dbReference>
<dbReference type="GO" id="GO:0000978">
    <property type="term" value="F:RNA polymerase II cis-regulatory region sequence-specific DNA binding"/>
    <property type="evidence" value="ECO:0007669"/>
    <property type="project" value="TreeGrafter"/>
</dbReference>
<gene>
    <name evidence="13" type="ORF">B296_00037936</name>
</gene>
<evidence type="ECO:0000256" key="3">
    <source>
        <dbReference type="ARBA" id="ARBA00022553"/>
    </source>
</evidence>
<keyword evidence="7" id="KW-0804">Transcription</keyword>
<proteinExistence type="inferred from homology"/>
<keyword evidence="4" id="KW-0805">Transcription regulation</keyword>
<dbReference type="Pfam" id="PF00447">
    <property type="entry name" value="HSF_DNA-bind"/>
    <property type="match status" value="1"/>
</dbReference>
<dbReference type="PROSITE" id="PS00434">
    <property type="entry name" value="HSF_DOMAIN"/>
    <property type="match status" value="1"/>
</dbReference>
<keyword evidence="6" id="KW-0238">DNA-binding</keyword>
<feature type="coiled-coil region" evidence="10">
    <location>
        <begin position="126"/>
        <end position="153"/>
    </location>
</feature>
<evidence type="ECO:0000256" key="5">
    <source>
        <dbReference type="ARBA" id="ARBA00023016"/>
    </source>
</evidence>
<dbReference type="InterPro" id="IPR036388">
    <property type="entry name" value="WH-like_DNA-bd_sf"/>
</dbReference>
<comment type="subcellular location">
    <subcellularLocation>
        <location evidence="1">Nucleus</location>
    </subcellularLocation>
</comment>
<keyword evidence="5" id="KW-0346">Stress response</keyword>
<evidence type="ECO:0000256" key="6">
    <source>
        <dbReference type="ARBA" id="ARBA00023125"/>
    </source>
</evidence>
<evidence type="ECO:0000256" key="10">
    <source>
        <dbReference type="SAM" id="Coils"/>
    </source>
</evidence>
<sequence>METEVGEHGGSAGGPAPFLLKTYEMVDDASTNDVVSWSPSMKSFVVWNHPDFAAHLLPTYFKHNNFSSFIRQLNTYGFRKIDSERWEFANEDFVKGQKHLLKNIYRRKPIHSHSRSPGGGLADSERIALEEEIDRLRKEKASLQMAVQKFEQLQSGTRIQLDDVERRVADMEKRQLKMVAFLQHVMQNPGLMENLLKMVSSWSMDFSVIHKKRRLPLGADHCQENSENSLCDDHCSTSKLEFGHALNQDFCDKLKLELCSAFLDSSNVVMASTQSSNEDSCSSRPKQIDRGHCTIESLPLAPETLELCDTGASICPTKTLLFPKTVDDGDGIFPCHLSLTLASSAMQIDRSDYSSRIPDAVNREEANSTAMNNIVTTKENELDMLISADARAAPLQEVTRTSNETPVVPPVRVNDVFWEQFLTERPGSSDNEEASSGLRAYPRVEQNDERRRK</sequence>
<evidence type="ECO:0000256" key="8">
    <source>
        <dbReference type="ARBA" id="ARBA00023242"/>
    </source>
</evidence>
<evidence type="ECO:0000256" key="1">
    <source>
        <dbReference type="ARBA" id="ARBA00004123"/>
    </source>
</evidence>
<protein>
    <recommendedName>
        <fullName evidence="12">HSF-type DNA-binding domain-containing protein</fullName>
    </recommendedName>
</protein>
<dbReference type="AlphaFoldDB" id="A0A426ZKD4"/>
<comment type="caution">
    <text evidence="13">The sequence shown here is derived from an EMBL/GenBank/DDBJ whole genome shotgun (WGS) entry which is preliminary data.</text>
</comment>
<comment type="similarity">
    <text evidence="9">Belongs to the HSF family.</text>
</comment>
<keyword evidence="10" id="KW-0175">Coiled coil</keyword>
<evidence type="ECO:0000256" key="9">
    <source>
        <dbReference type="RuleBase" id="RU004020"/>
    </source>
</evidence>
<evidence type="ECO:0000313" key="13">
    <source>
        <dbReference type="EMBL" id="RRT64438.1"/>
    </source>
</evidence>
<keyword evidence="8" id="KW-0539">Nucleus</keyword>
<dbReference type="Proteomes" id="UP000287651">
    <property type="component" value="Unassembled WGS sequence"/>
</dbReference>
<dbReference type="PANTHER" id="PTHR10015">
    <property type="entry name" value="HEAT SHOCK TRANSCRIPTION FACTOR"/>
    <property type="match status" value="1"/>
</dbReference>
<dbReference type="GO" id="GO:0034605">
    <property type="term" value="P:cellular response to heat"/>
    <property type="evidence" value="ECO:0007669"/>
    <property type="project" value="TreeGrafter"/>
</dbReference>
<evidence type="ECO:0000256" key="2">
    <source>
        <dbReference type="ARBA" id="ARBA00011233"/>
    </source>
</evidence>
<dbReference type="GO" id="GO:0003700">
    <property type="term" value="F:DNA-binding transcription factor activity"/>
    <property type="evidence" value="ECO:0007669"/>
    <property type="project" value="InterPro"/>
</dbReference>
<dbReference type="GO" id="GO:0006357">
    <property type="term" value="P:regulation of transcription by RNA polymerase II"/>
    <property type="evidence" value="ECO:0007669"/>
    <property type="project" value="TreeGrafter"/>
</dbReference>
<feature type="domain" description="HSF-type DNA-binding" evidence="12">
    <location>
        <begin position="57"/>
        <end position="81"/>
    </location>
</feature>
<keyword evidence="3" id="KW-0597">Phosphoprotein</keyword>
<organism evidence="13 14">
    <name type="scientific">Ensete ventricosum</name>
    <name type="common">Abyssinian banana</name>
    <name type="synonym">Musa ensete</name>
    <dbReference type="NCBI Taxonomy" id="4639"/>
    <lineage>
        <taxon>Eukaryota</taxon>
        <taxon>Viridiplantae</taxon>
        <taxon>Streptophyta</taxon>
        <taxon>Embryophyta</taxon>
        <taxon>Tracheophyta</taxon>
        <taxon>Spermatophyta</taxon>
        <taxon>Magnoliopsida</taxon>
        <taxon>Liliopsida</taxon>
        <taxon>Zingiberales</taxon>
        <taxon>Musaceae</taxon>
        <taxon>Ensete</taxon>
    </lineage>
</organism>
<evidence type="ECO:0000256" key="11">
    <source>
        <dbReference type="SAM" id="MobiDB-lite"/>
    </source>
</evidence>
<evidence type="ECO:0000259" key="12">
    <source>
        <dbReference type="PROSITE" id="PS00434"/>
    </source>
</evidence>
<dbReference type="GO" id="GO:0005634">
    <property type="term" value="C:nucleus"/>
    <property type="evidence" value="ECO:0007669"/>
    <property type="project" value="UniProtKB-SubCell"/>
</dbReference>
<dbReference type="InterPro" id="IPR036390">
    <property type="entry name" value="WH_DNA-bd_sf"/>
</dbReference>
<evidence type="ECO:0000313" key="14">
    <source>
        <dbReference type="Proteomes" id="UP000287651"/>
    </source>
</evidence>
<reference evidence="13 14" key="1">
    <citation type="journal article" date="2014" name="Agronomy (Basel)">
        <title>A Draft Genome Sequence for Ensete ventricosum, the Drought-Tolerant Tree Against Hunger.</title>
        <authorList>
            <person name="Harrison J."/>
            <person name="Moore K.A."/>
            <person name="Paszkiewicz K."/>
            <person name="Jones T."/>
            <person name="Grant M."/>
            <person name="Ambacheew D."/>
            <person name="Muzemil S."/>
            <person name="Studholme D.J."/>
        </authorList>
    </citation>
    <scope>NUCLEOTIDE SEQUENCE [LARGE SCALE GENOMIC DNA]</scope>
</reference>
<dbReference type="Gene3D" id="1.10.10.10">
    <property type="entry name" value="Winged helix-like DNA-binding domain superfamily/Winged helix DNA-binding domain"/>
    <property type="match status" value="1"/>
</dbReference>
<comment type="subunit">
    <text evidence="2">Homotrimer.</text>
</comment>
<accession>A0A426ZKD4</accession>
<dbReference type="PANTHER" id="PTHR10015:SF461">
    <property type="entry name" value="HEAT STRESS TRANSCRIPTION FACTOR A-5"/>
    <property type="match status" value="1"/>
</dbReference>
<dbReference type="SMART" id="SM00415">
    <property type="entry name" value="HSF"/>
    <property type="match status" value="1"/>
</dbReference>
<dbReference type="InterPro" id="IPR000232">
    <property type="entry name" value="HSF_DNA-bd"/>
</dbReference>
<dbReference type="FunFam" id="1.10.10.10:FF:000057">
    <property type="entry name" value="Heat shock transcription factor 1"/>
    <property type="match status" value="1"/>
</dbReference>
<dbReference type="SUPFAM" id="SSF46785">
    <property type="entry name" value="Winged helix' DNA-binding domain"/>
    <property type="match status" value="1"/>
</dbReference>
<dbReference type="EMBL" id="AMZH03006194">
    <property type="protein sequence ID" value="RRT64438.1"/>
    <property type="molecule type" value="Genomic_DNA"/>
</dbReference>
<feature type="region of interest" description="Disordered" evidence="11">
    <location>
        <begin position="424"/>
        <end position="453"/>
    </location>
</feature>
<name>A0A426ZKD4_ENSVE</name>